<evidence type="ECO:0000313" key="2">
    <source>
        <dbReference type="Proteomes" id="UP001432322"/>
    </source>
</evidence>
<accession>A0AAV5WFX9</accession>
<dbReference type="Proteomes" id="UP001432322">
    <property type="component" value="Unassembled WGS sequence"/>
</dbReference>
<feature type="non-terminal residue" evidence="1">
    <location>
        <position position="1"/>
    </location>
</feature>
<sequence length="383" mass="43087">QAHYCPRSIVIRRRPQCTQHHTTTPPQRMEGYGSTTTIFDLPAEVIGIICQGLTLEDVANFQASNPAMDTIIDYLFFDKLKKMRLTLDEKGAMITLSPRSTHSYMYKSFSIEGTSMMSLRVIKSCTAVDSLTISCSDHHTDYSILDAINRAGITLSKLVVNIHTPKELKEKCRKTVHRSHRKLTNFVERQSSTLLKLKLSTSEEDSITVEVTPKDAASTSTETRVAFDHSTDSALAQSLVYPIFNAFNQGKQAGPSTVHLTVDWRDRLDLALQSAFMVALPLRHRSGARKMKIGFSPKVSSLTHDEMHSCLEAFSMSLSDTHRLQELLCDFTKSKIDPHQLERTISCLSSQLGSVHRIRVITDAPYVEDNSIKREWAQLPPVY</sequence>
<evidence type="ECO:0008006" key="3">
    <source>
        <dbReference type="Google" id="ProtNLM"/>
    </source>
</evidence>
<name>A0AAV5WFX9_9BILA</name>
<gene>
    <name evidence="1" type="ORF">PFISCL1PPCAC_20560</name>
</gene>
<protein>
    <recommendedName>
        <fullName evidence="3">F-box domain-containing protein</fullName>
    </recommendedName>
</protein>
<organism evidence="1 2">
    <name type="scientific">Pristionchus fissidentatus</name>
    <dbReference type="NCBI Taxonomy" id="1538716"/>
    <lineage>
        <taxon>Eukaryota</taxon>
        <taxon>Metazoa</taxon>
        <taxon>Ecdysozoa</taxon>
        <taxon>Nematoda</taxon>
        <taxon>Chromadorea</taxon>
        <taxon>Rhabditida</taxon>
        <taxon>Rhabditina</taxon>
        <taxon>Diplogasteromorpha</taxon>
        <taxon>Diplogasteroidea</taxon>
        <taxon>Neodiplogasteridae</taxon>
        <taxon>Pristionchus</taxon>
    </lineage>
</organism>
<keyword evidence="2" id="KW-1185">Reference proteome</keyword>
<proteinExistence type="predicted"/>
<reference evidence="1" key="1">
    <citation type="submission" date="2023-10" db="EMBL/GenBank/DDBJ databases">
        <title>Genome assembly of Pristionchus species.</title>
        <authorList>
            <person name="Yoshida K."/>
            <person name="Sommer R.J."/>
        </authorList>
    </citation>
    <scope>NUCLEOTIDE SEQUENCE</scope>
    <source>
        <strain evidence="1">RS5133</strain>
    </source>
</reference>
<dbReference type="AlphaFoldDB" id="A0AAV5WFX9"/>
<dbReference type="EMBL" id="BTSY01000005">
    <property type="protein sequence ID" value="GMT29263.1"/>
    <property type="molecule type" value="Genomic_DNA"/>
</dbReference>
<comment type="caution">
    <text evidence="1">The sequence shown here is derived from an EMBL/GenBank/DDBJ whole genome shotgun (WGS) entry which is preliminary data.</text>
</comment>
<evidence type="ECO:0000313" key="1">
    <source>
        <dbReference type="EMBL" id="GMT29263.1"/>
    </source>
</evidence>